<keyword evidence="2 4" id="KW-0012">Acyltransferase</keyword>
<dbReference type="InterPro" id="IPR002123">
    <property type="entry name" value="Plipid/glycerol_acylTrfase"/>
</dbReference>
<comment type="caution">
    <text evidence="4">The sequence shown here is derived from an EMBL/GenBank/DDBJ whole genome shotgun (WGS) entry which is preliminary data.</text>
</comment>
<dbReference type="Pfam" id="PF01553">
    <property type="entry name" value="Acyltransferase"/>
    <property type="match status" value="1"/>
</dbReference>
<proteinExistence type="predicted"/>
<evidence type="ECO:0000259" key="3">
    <source>
        <dbReference type="SMART" id="SM00563"/>
    </source>
</evidence>
<protein>
    <submittedName>
        <fullName evidence="4">Acyl-phosphate glycerol 3-phosphate acyltransferase</fullName>
    </submittedName>
</protein>
<reference evidence="4 5" key="1">
    <citation type="submission" date="2015-10" db="EMBL/GenBank/DDBJ databases">
        <title>Butyribacter intestini gen. nov., sp. nov., a butyric acid-producing bacterium of the family Lachnospiraceae isolated from the human faeces.</title>
        <authorList>
            <person name="Zou Y."/>
            <person name="Xue W."/>
            <person name="Luo G."/>
            <person name="Lv M."/>
        </authorList>
    </citation>
    <scope>NUCLEOTIDE SEQUENCE [LARGE SCALE GENOMIC DNA]</scope>
    <source>
        <strain evidence="4 5">TF01-11</strain>
    </source>
</reference>
<dbReference type="EMBL" id="LLKB01000005">
    <property type="protein sequence ID" value="KQC84537.1"/>
    <property type="molecule type" value="Genomic_DNA"/>
</dbReference>
<evidence type="ECO:0000313" key="5">
    <source>
        <dbReference type="Proteomes" id="UP000050833"/>
    </source>
</evidence>
<dbReference type="RefSeq" id="WP_055943306.1">
    <property type="nucleotide sequence ID" value="NZ_LLKB01000005.1"/>
</dbReference>
<dbReference type="PANTHER" id="PTHR10434:SF66">
    <property type="entry name" value="PHOSPHOLIPID_GLYCEROL ACYLTRANSFERASE DOMAIN-CONTAINING PROTEIN"/>
    <property type="match status" value="1"/>
</dbReference>
<dbReference type="CDD" id="cd07989">
    <property type="entry name" value="LPLAT_AGPAT-like"/>
    <property type="match status" value="1"/>
</dbReference>
<dbReference type="PANTHER" id="PTHR10434">
    <property type="entry name" value="1-ACYL-SN-GLYCEROL-3-PHOSPHATE ACYLTRANSFERASE"/>
    <property type="match status" value="1"/>
</dbReference>
<keyword evidence="1" id="KW-0808">Transferase</keyword>
<evidence type="ECO:0000256" key="1">
    <source>
        <dbReference type="ARBA" id="ARBA00022679"/>
    </source>
</evidence>
<dbReference type="Proteomes" id="UP000050833">
    <property type="component" value="Unassembled WGS sequence"/>
</dbReference>
<gene>
    <name evidence="4" type="ORF">APZ18_07200</name>
</gene>
<name>A0AAW3JQ20_9FIRM</name>
<dbReference type="GO" id="GO:0006654">
    <property type="term" value="P:phosphatidic acid biosynthetic process"/>
    <property type="evidence" value="ECO:0007669"/>
    <property type="project" value="TreeGrafter"/>
</dbReference>
<dbReference type="GO" id="GO:0003841">
    <property type="term" value="F:1-acylglycerol-3-phosphate O-acyltransferase activity"/>
    <property type="evidence" value="ECO:0007669"/>
    <property type="project" value="TreeGrafter"/>
</dbReference>
<keyword evidence="5" id="KW-1185">Reference proteome</keyword>
<dbReference type="SMART" id="SM00563">
    <property type="entry name" value="PlsC"/>
    <property type="match status" value="1"/>
</dbReference>
<evidence type="ECO:0000256" key="2">
    <source>
        <dbReference type="ARBA" id="ARBA00023315"/>
    </source>
</evidence>
<dbReference type="SUPFAM" id="SSF69593">
    <property type="entry name" value="Glycerol-3-phosphate (1)-acyltransferase"/>
    <property type="match status" value="1"/>
</dbReference>
<sequence length="246" mass="28367">MLRFIYVIAGNLYRAWMIPKMGYYSRHPEKYSEQFRYEYDRYAINLMKKTGRITTEGFGMENLPKEGGYVMFSNHQGKYDALGIMHTHDKPCSVVMDDARSHGPLVKQFIDLVEGKRLKIDNLKQAAGIIKEVTREVKEGRKFIIFPSGGYEHRNGNYVDEFKPGAFKCAMKAKAPIVPVAIVDSWKVFDLWSLRKVKTEVFYLKPMLYDEYKDKKSVEISSIIHKRICAAVELAQNGDFLGAVLQ</sequence>
<feature type="domain" description="Phospholipid/glycerol acyltransferase" evidence="3">
    <location>
        <begin position="69"/>
        <end position="185"/>
    </location>
</feature>
<evidence type="ECO:0000313" key="4">
    <source>
        <dbReference type="EMBL" id="KQC84537.1"/>
    </source>
</evidence>
<organism evidence="4 5">
    <name type="scientific">Butyribacter intestini</name>
    <dbReference type="NCBI Taxonomy" id="1703332"/>
    <lineage>
        <taxon>Bacteria</taxon>
        <taxon>Bacillati</taxon>
        <taxon>Bacillota</taxon>
        <taxon>Clostridia</taxon>
        <taxon>Lachnospirales</taxon>
        <taxon>Lachnospiraceae</taxon>
        <taxon>Butyribacter</taxon>
    </lineage>
</organism>
<accession>A0AAW3JQ20</accession>
<dbReference type="AlphaFoldDB" id="A0AAW3JQ20"/>